<sequence length="384" mass="44209">MNDTITCPHCAHAINIKEVLSKQAQQEFSQQMAQEKQRFEQELNQKRQEWKKAFDELNAQKNTLQEQQKNIEAKEKALTQQIQQSVEHARQEERAQAHAQIEQARQEEREKATIQATAELEKKLEAQYELKLQQKDLQIEGLRKAAQEVQKKAEITSQQLQGEVQELAIEAYLRAQFPLDTIKEVKKGHRGGDCVQIVNDFKLQDCGIICYESKRTKDFNEAWIEKFKQDIHEVGAHIGILVTEAMPKSPKPMEHGGLYKGVYVCTFQEFKLLCGVLRQVIINQAWAQKSQENKSDKVGELYDYLMSPQFAKEVENVLLTFEEMKRDLEKEKQAMERIWAKRAKQIERIATITARTRGSIEGIAGSAIAPIPFLELGTNQIGME</sequence>
<dbReference type="Pfam" id="PF09903">
    <property type="entry name" value="DUF2130"/>
    <property type="match status" value="1"/>
</dbReference>
<accession>F8KSK8</accession>
<name>F8KSK8_HELBC</name>
<feature type="coiled-coil region" evidence="1">
    <location>
        <begin position="311"/>
        <end position="338"/>
    </location>
</feature>
<organism evidence="2 3">
    <name type="scientific">Helicobacter bizzozeronii (strain CIII-1)</name>
    <dbReference type="NCBI Taxonomy" id="1002804"/>
    <lineage>
        <taxon>Bacteria</taxon>
        <taxon>Pseudomonadati</taxon>
        <taxon>Campylobacterota</taxon>
        <taxon>Epsilonproteobacteria</taxon>
        <taxon>Campylobacterales</taxon>
        <taxon>Helicobacteraceae</taxon>
        <taxon>Helicobacter</taxon>
    </lineage>
</organism>
<dbReference type="HOGENOM" id="CLU_053673_0_0_7"/>
<reference evidence="2 3" key="1">
    <citation type="journal article" date="2011" name="J. Bacteriol.">
        <title>Genome sequence of Helicobacter bizzozeronii strain CIII-1, an isolate from human gastric mucosa.</title>
        <authorList>
            <person name="Schott T."/>
            <person name="Rossi M."/>
            <person name="Hanninen M.L."/>
        </authorList>
    </citation>
    <scope>NUCLEOTIDE SEQUENCE [LARGE SCALE GENOMIC DNA]</scope>
    <source>
        <strain evidence="2 3">CIII-1</strain>
    </source>
</reference>
<proteinExistence type="predicted"/>
<dbReference type="AlphaFoldDB" id="F8KSK8"/>
<protein>
    <recommendedName>
        <fullName evidence="4">DUF2130 domain-containing protein</fullName>
    </recommendedName>
</protein>
<feature type="coiled-coil region" evidence="1">
    <location>
        <begin position="29"/>
        <end position="170"/>
    </location>
</feature>
<dbReference type="KEGG" id="hbi:HBZC1_07910"/>
<dbReference type="InterPro" id="IPR019219">
    <property type="entry name" value="DUF2130"/>
</dbReference>
<evidence type="ECO:0008006" key="4">
    <source>
        <dbReference type="Google" id="ProtNLM"/>
    </source>
</evidence>
<gene>
    <name evidence="2" type="ordered locus">HBZC1_07910</name>
</gene>
<keyword evidence="1" id="KW-0175">Coiled coil</keyword>
<evidence type="ECO:0000313" key="2">
    <source>
        <dbReference type="EMBL" id="CCB79777.1"/>
    </source>
</evidence>
<dbReference type="STRING" id="1002804.HBZC1_07910"/>
<dbReference type="EMBL" id="FR871757">
    <property type="protein sequence ID" value="CCB79777.1"/>
    <property type="molecule type" value="Genomic_DNA"/>
</dbReference>
<keyword evidence="3" id="KW-1185">Reference proteome</keyword>
<evidence type="ECO:0000313" key="3">
    <source>
        <dbReference type="Proteomes" id="UP000008387"/>
    </source>
</evidence>
<evidence type="ECO:0000256" key="1">
    <source>
        <dbReference type="SAM" id="Coils"/>
    </source>
</evidence>
<dbReference type="RefSeq" id="WP_013890241.1">
    <property type="nucleotide sequence ID" value="NC_015674.1"/>
</dbReference>
<dbReference type="eggNOG" id="COG4487">
    <property type="taxonomic scope" value="Bacteria"/>
</dbReference>
<dbReference type="Proteomes" id="UP000008387">
    <property type="component" value="Chromosome"/>
</dbReference>